<proteinExistence type="predicted"/>
<feature type="compositionally biased region" description="Polar residues" evidence="1">
    <location>
        <begin position="421"/>
        <end position="436"/>
    </location>
</feature>
<feature type="compositionally biased region" description="Basic and acidic residues" evidence="1">
    <location>
        <begin position="52"/>
        <end position="66"/>
    </location>
</feature>
<dbReference type="InterPro" id="IPR046784">
    <property type="entry name" value="Eap1"/>
</dbReference>
<evidence type="ECO:0000313" key="3">
    <source>
        <dbReference type="Proteomes" id="UP000800093"/>
    </source>
</evidence>
<dbReference type="EMBL" id="ML986585">
    <property type="protein sequence ID" value="KAF2268778.1"/>
    <property type="molecule type" value="Genomic_DNA"/>
</dbReference>
<organism evidence="2 3">
    <name type="scientific">Lojkania enalia</name>
    <dbReference type="NCBI Taxonomy" id="147567"/>
    <lineage>
        <taxon>Eukaryota</taxon>
        <taxon>Fungi</taxon>
        <taxon>Dikarya</taxon>
        <taxon>Ascomycota</taxon>
        <taxon>Pezizomycotina</taxon>
        <taxon>Dothideomycetes</taxon>
        <taxon>Pleosporomycetidae</taxon>
        <taxon>Pleosporales</taxon>
        <taxon>Pleosporales incertae sedis</taxon>
        <taxon>Lojkania</taxon>
    </lineage>
</organism>
<feature type="region of interest" description="Disordered" evidence="1">
    <location>
        <begin position="570"/>
        <end position="626"/>
    </location>
</feature>
<evidence type="ECO:0000313" key="2">
    <source>
        <dbReference type="EMBL" id="KAF2268778.1"/>
    </source>
</evidence>
<feature type="compositionally biased region" description="Basic and acidic residues" evidence="1">
    <location>
        <begin position="169"/>
        <end position="194"/>
    </location>
</feature>
<feature type="compositionally biased region" description="Polar residues" evidence="1">
    <location>
        <begin position="490"/>
        <end position="506"/>
    </location>
</feature>
<feature type="compositionally biased region" description="Polar residues" evidence="1">
    <location>
        <begin position="570"/>
        <end position="583"/>
    </location>
</feature>
<feature type="compositionally biased region" description="Pro residues" evidence="1">
    <location>
        <begin position="793"/>
        <end position="808"/>
    </location>
</feature>
<feature type="compositionally biased region" description="Polar residues" evidence="1">
    <location>
        <begin position="95"/>
        <end position="106"/>
    </location>
</feature>
<feature type="compositionally biased region" description="Basic and acidic residues" evidence="1">
    <location>
        <begin position="121"/>
        <end position="144"/>
    </location>
</feature>
<protein>
    <submittedName>
        <fullName evidence="2">Uncharacterized protein</fullName>
    </submittedName>
</protein>
<evidence type="ECO:0000256" key="1">
    <source>
        <dbReference type="SAM" id="MobiDB-lite"/>
    </source>
</evidence>
<feature type="region of interest" description="Disordered" evidence="1">
    <location>
        <begin position="731"/>
        <end position="845"/>
    </location>
</feature>
<dbReference type="Proteomes" id="UP000800093">
    <property type="component" value="Unassembled WGS sequence"/>
</dbReference>
<feature type="compositionally biased region" description="Pro residues" evidence="1">
    <location>
        <begin position="767"/>
        <end position="776"/>
    </location>
</feature>
<gene>
    <name evidence="2" type="ORF">CC78DRAFT_540618</name>
</gene>
<dbReference type="AlphaFoldDB" id="A0A9P4KH88"/>
<accession>A0A9P4KH88</accession>
<feature type="region of interest" description="Disordered" evidence="1">
    <location>
        <begin position="31"/>
        <end position="539"/>
    </location>
</feature>
<feature type="compositionally biased region" description="Polar residues" evidence="1">
    <location>
        <begin position="386"/>
        <end position="401"/>
    </location>
</feature>
<feature type="compositionally biased region" description="Basic and acidic residues" evidence="1">
    <location>
        <begin position="207"/>
        <end position="228"/>
    </location>
</feature>
<dbReference type="Pfam" id="PF20566">
    <property type="entry name" value="Eap1"/>
    <property type="match status" value="1"/>
</dbReference>
<sequence length="845" mass="93723">MRGQPYSIDQLQYLRNSPLVQKPDGLPSIEQWMEVPAEQNSNNNNANRRRSGLRDDTTTGENRERPLLINAGMGHFGRRSSAQPDDTVLGPPKLSFTSASRVTKASDNAEKRSTNPVEGELGDRFPTRDRWTRDRDTDRNREKTSFTNGRRAPREDGEGWTNVKSRKSLGQDDFDRGFGRSSDRDRERHSKDGEGDASDGPTRRTGTGRDKFERWSRRDDINAKEGEGSRFSGAGQGGWRDRERDRDRDKDRDWNRGAGRVEEDPEWMDTRAGSEKKQAKTQEDFQKWKESMKAKDTAVEEKEEPKTEQALTPEQPIPSMFSPIPPSKLSTPLEQPQGLLFGNWGKDKIADGSAPETAPKPKQKHKSKFANMFAKPEDPAILSQPAAPTSASPGLDTNGSNQEDKEGFQRILQMLGGASIAPTQGPQPAMPQSMNGARQGGISLEPQHQALGEDAPEPKTQTRQQAPRTVEQQNILENILAPRPSGPENIPSQARLSAMSPNSSLLEQFGLPRPDSNRPGDEFPIQQPPSRNSSAQDAHLHAILNSRAREEANRDQDTKQRERDFLLTLMQQPTRNTPPQLLGQNLPRPGPDNQNLPPFFEQPAQRTQGQPKGRIGGMPPGFLEDPRLFNENEMIRREAERREVQLREASMREMSMQQQQQEAMRKNPRLPMGNFPDDPMLAGLQRRNTASEIPRQMTNMGIPSQPIPDMPYMRGTPGMPPTPQERNIAPPPGFGGPAAMRQPPGFGGPQGGPQMPPSFSAGNTPLGHPPGIPPPRGSIGGIFQGPGQSNMPPQGPPQGYFPPPPFAPPMGMRGEDPRMMMGRPDFEQFGGPGQPGGPRRPPNMY</sequence>
<feature type="compositionally biased region" description="Polar residues" evidence="1">
    <location>
        <begin position="459"/>
        <end position="476"/>
    </location>
</feature>
<reference evidence="3" key="1">
    <citation type="journal article" date="2020" name="Stud. Mycol.">
        <title>101 Dothideomycetes genomes: A test case for predicting lifestyles and emergence of pathogens.</title>
        <authorList>
            <person name="Haridas S."/>
            <person name="Albert R."/>
            <person name="Binder M."/>
            <person name="Bloem J."/>
            <person name="LaButti K."/>
            <person name="Salamov A."/>
            <person name="Andreopoulos B."/>
            <person name="Baker S."/>
            <person name="Barry K."/>
            <person name="Bills G."/>
            <person name="Bluhm B."/>
            <person name="Cannon C."/>
            <person name="Castanera R."/>
            <person name="Culley D."/>
            <person name="Daum C."/>
            <person name="Ezra D."/>
            <person name="Gonzalez J."/>
            <person name="Henrissat B."/>
            <person name="Kuo A."/>
            <person name="Liang C."/>
            <person name="Lipzen A."/>
            <person name="Lutzoni F."/>
            <person name="Magnuson J."/>
            <person name="Mondo S."/>
            <person name="Nolan M."/>
            <person name="Ohm R."/>
            <person name="Pangilinan J."/>
            <person name="Park H.-J."/>
            <person name="Ramirez L."/>
            <person name="Alfaro M."/>
            <person name="Sun H."/>
            <person name="Tritt A."/>
            <person name="Yoshinaga Y."/>
            <person name="Zwiers L.-H."/>
            <person name="Turgeon B."/>
            <person name="Goodwin S."/>
            <person name="Spatafora J."/>
            <person name="Crous P."/>
            <person name="Grigoriev I."/>
        </authorList>
    </citation>
    <scope>NUCLEOTIDE SEQUENCE [LARGE SCALE GENOMIC DNA]</scope>
    <source>
        <strain evidence="3">CBS 304.66</strain>
    </source>
</reference>
<name>A0A9P4KH88_9PLEO</name>
<comment type="caution">
    <text evidence="2">The sequence shown here is derived from an EMBL/GenBank/DDBJ whole genome shotgun (WGS) entry which is preliminary data.</text>
</comment>
<feature type="compositionally biased region" description="Basic and acidic residues" evidence="1">
    <location>
        <begin position="239"/>
        <end position="307"/>
    </location>
</feature>
<dbReference type="OrthoDB" id="2504266at2759"/>
<keyword evidence="3" id="KW-1185">Reference proteome</keyword>